<dbReference type="RefSeq" id="WP_340520004.1">
    <property type="nucleotide sequence ID" value="NZ_FMSH01000023.1"/>
</dbReference>
<dbReference type="AlphaFoldDB" id="A0A1K0I8H0"/>
<dbReference type="EMBL" id="FMSH01000023">
    <property type="protein sequence ID" value="SCU73541.1"/>
    <property type="molecule type" value="Genomic_DNA"/>
</dbReference>
<protein>
    <submittedName>
        <fullName evidence="2">Uncharacterized protein</fullName>
    </submittedName>
</protein>
<accession>A0A1K0I8H0</accession>
<reference evidence="2" key="1">
    <citation type="submission" date="2016-09" db="EMBL/GenBank/DDBJ databases">
        <authorList>
            <person name="Capua I."/>
            <person name="De Benedictis P."/>
            <person name="Joannis T."/>
            <person name="Lombin L.H."/>
            <person name="Cattoli G."/>
        </authorList>
    </citation>
    <scope>NUCLEOTIDE SEQUENCE</scope>
    <source>
        <strain evidence="2">B9</strain>
    </source>
</reference>
<feature type="region of interest" description="Disordered" evidence="1">
    <location>
        <begin position="112"/>
        <end position="224"/>
    </location>
</feature>
<feature type="region of interest" description="Disordered" evidence="1">
    <location>
        <begin position="325"/>
        <end position="357"/>
    </location>
</feature>
<sequence>MPAFRINDAELDALMGEGADLFQLYVGALRPRMDFKTGVVGRRPGVRISYQALKEWTERAARSGVRFLAHDKSKLQRMLTRLQQLGLLRKLGGPYDLVFVCPLADRDNCDQKQADTKSIQLTKPAKPKPAKASRHLSTEGKNGEAATHQESGNTLKPPPPTSSGLRPEEDGSIDPPAPAAQEAENPNTDETPIAQTAQQLSEERHEQQTGGGERPPAGRSDDGAKLDVSWETHLHWPTGITDRQRAYVARRLAEVPESLRQRVLDEWHGATRAGTAKKPWPYFNGLLRNAKQKGEAWQTIYAEGVAEARELERLRLANDAAAEVAHSARMQGPSVSPGELLQWKRDLDAARERRSQA</sequence>
<proteinExistence type="predicted"/>
<evidence type="ECO:0000256" key="1">
    <source>
        <dbReference type="SAM" id="MobiDB-lite"/>
    </source>
</evidence>
<organism evidence="2">
    <name type="scientific">Cupriavidus necator</name>
    <name type="common">Alcaligenes eutrophus</name>
    <name type="synonym">Ralstonia eutropha</name>
    <dbReference type="NCBI Taxonomy" id="106590"/>
    <lineage>
        <taxon>Bacteria</taxon>
        <taxon>Pseudomonadati</taxon>
        <taxon>Pseudomonadota</taxon>
        <taxon>Betaproteobacteria</taxon>
        <taxon>Burkholderiales</taxon>
        <taxon>Burkholderiaceae</taxon>
        <taxon>Cupriavidus</taxon>
    </lineage>
</organism>
<feature type="compositionally biased region" description="Basic residues" evidence="1">
    <location>
        <begin position="125"/>
        <end position="134"/>
    </location>
</feature>
<feature type="compositionally biased region" description="Basic and acidic residues" evidence="1">
    <location>
        <begin position="342"/>
        <end position="357"/>
    </location>
</feature>
<name>A0A1K0I8H0_CUPNE</name>
<gene>
    <name evidence="2" type="ORF">CNECB9_1190015</name>
</gene>
<feature type="compositionally biased region" description="Polar residues" evidence="1">
    <location>
        <begin position="188"/>
        <end position="200"/>
    </location>
</feature>
<evidence type="ECO:0000313" key="2">
    <source>
        <dbReference type="EMBL" id="SCU73541.1"/>
    </source>
</evidence>